<evidence type="ECO:0000259" key="6">
    <source>
        <dbReference type="Pfam" id="PF03088"/>
    </source>
</evidence>
<evidence type="ECO:0000256" key="2">
    <source>
        <dbReference type="ARBA" id="ARBA00009191"/>
    </source>
</evidence>
<evidence type="ECO:0000256" key="4">
    <source>
        <dbReference type="ARBA" id="ARBA00023180"/>
    </source>
</evidence>
<evidence type="ECO:0000256" key="5">
    <source>
        <dbReference type="SAM" id="SignalP"/>
    </source>
</evidence>
<dbReference type="Proteomes" id="UP000652761">
    <property type="component" value="Unassembled WGS sequence"/>
</dbReference>
<proteinExistence type="inferred from homology"/>
<dbReference type="GO" id="GO:0012505">
    <property type="term" value="C:endomembrane system"/>
    <property type="evidence" value="ECO:0007669"/>
    <property type="project" value="TreeGrafter"/>
</dbReference>
<dbReference type="EMBL" id="NMUH01000485">
    <property type="protein sequence ID" value="MQL79965.1"/>
    <property type="molecule type" value="Genomic_DNA"/>
</dbReference>
<name>A0A843U8Y6_COLES</name>
<keyword evidence="4" id="KW-0325">Glycoprotein</keyword>
<keyword evidence="3" id="KW-0926">Vacuole</keyword>
<protein>
    <recommendedName>
        <fullName evidence="6">Strictosidine synthase conserved region domain-containing protein</fullName>
    </recommendedName>
</protein>
<organism evidence="7 8">
    <name type="scientific">Colocasia esculenta</name>
    <name type="common">Wild taro</name>
    <name type="synonym">Arum esculentum</name>
    <dbReference type="NCBI Taxonomy" id="4460"/>
    <lineage>
        <taxon>Eukaryota</taxon>
        <taxon>Viridiplantae</taxon>
        <taxon>Streptophyta</taxon>
        <taxon>Embryophyta</taxon>
        <taxon>Tracheophyta</taxon>
        <taxon>Spermatophyta</taxon>
        <taxon>Magnoliopsida</taxon>
        <taxon>Liliopsida</taxon>
        <taxon>Araceae</taxon>
        <taxon>Aroideae</taxon>
        <taxon>Colocasieae</taxon>
        <taxon>Colocasia</taxon>
    </lineage>
</organism>
<feature type="domain" description="Strictosidine synthase conserved region" evidence="6">
    <location>
        <begin position="152"/>
        <end position="236"/>
    </location>
</feature>
<dbReference type="InterPro" id="IPR018119">
    <property type="entry name" value="Strictosidine_synth_cons-reg"/>
</dbReference>
<dbReference type="SUPFAM" id="SSF63829">
    <property type="entry name" value="Calcium-dependent phosphotriesterase"/>
    <property type="match status" value="1"/>
</dbReference>
<dbReference type="Pfam" id="PF20067">
    <property type="entry name" value="SSL_N"/>
    <property type="match status" value="1"/>
</dbReference>
<dbReference type="OrthoDB" id="5307922at2759"/>
<accession>A0A843U8Y6</accession>
<keyword evidence="8" id="KW-1185">Reference proteome</keyword>
<evidence type="ECO:0000313" key="8">
    <source>
        <dbReference type="Proteomes" id="UP000652761"/>
    </source>
</evidence>
<evidence type="ECO:0000313" key="7">
    <source>
        <dbReference type="EMBL" id="MQL79965.1"/>
    </source>
</evidence>
<dbReference type="PANTHER" id="PTHR10426">
    <property type="entry name" value="STRICTOSIDINE SYNTHASE-RELATED"/>
    <property type="match status" value="1"/>
</dbReference>
<gene>
    <name evidence="7" type="ORF">Taro_012409</name>
</gene>
<dbReference type="AlphaFoldDB" id="A0A843U8Y6"/>
<dbReference type="SMR" id="A0A843U8Y6"/>
<comment type="similarity">
    <text evidence="2">Belongs to the strictosidine synthase family.</text>
</comment>
<dbReference type="PANTHER" id="PTHR10426:SF68">
    <property type="entry name" value="OS07G0614000 PROTEIN"/>
    <property type="match status" value="1"/>
</dbReference>
<dbReference type="Gene3D" id="2.120.10.30">
    <property type="entry name" value="TolB, C-terminal domain"/>
    <property type="match status" value="1"/>
</dbReference>
<feature type="chain" id="PRO_5032409951" description="Strictosidine synthase conserved region domain-containing protein" evidence="5">
    <location>
        <begin position="21"/>
        <end position="362"/>
    </location>
</feature>
<feature type="signal peptide" evidence="5">
    <location>
        <begin position="1"/>
        <end position="20"/>
    </location>
</feature>
<dbReference type="GO" id="GO:0005773">
    <property type="term" value="C:vacuole"/>
    <property type="evidence" value="ECO:0007669"/>
    <property type="project" value="UniProtKB-SubCell"/>
</dbReference>
<comment type="subcellular location">
    <subcellularLocation>
        <location evidence="1">Vacuole</location>
    </subcellularLocation>
</comment>
<evidence type="ECO:0000256" key="1">
    <source>
        <dbReference type="ARBA" id="ARBA00004116"/>
    </source>
</evidence>
<dbReference type="InterPro" id="IPR011042">
    <property type="entry name" value="6-blade_b-propeller_TolB-like"/>
</dbReference>
<comment type="caution">
    <text evidence="7">The sequence shown here is derived from an EMBL/GenBank/DDBJ whole genome shotgun (WGS) entry which is preliminary data.</text>
</comment>
<sequence>MAALQHPLFLIGSLVSAAAAAFVLQALLQSPVSPEPLLVPRSDFTPNNILQSVDRLGEGILPGPEDIAVDGDGVLYTATRDGWIKRMHRNGTWEEWKSTGTHGLLGVATSMAGGLLVCDAEKGLLKVDEGGVAVLASHVDDGSQIRFADEAVEASDGSVYFSDASDKFGLHNWYLDVLEARPRGRLLKYDPWKGTTSVVIGGLAFANGVALSAGEDFLVVCESWKFRCLRYWLKGEHKGQTEVFIENLPGAPDNINLAPDGSFWVALLQLSHRRLDVVHRWTTFKRVVAAFPKLVGLLQATNSAAMVANVPADGGRIARLLDDSEGKVMYFVTSAVELEGYLYLGSLGTNFIGRLPVEGSDY</sequence>
<evidence type="ECO:0000256" key="3">
    <source>
        <dbReference type="ARBA" id="ARBA00022554"/>
    </source>
</evidence>
<dbReference type="Pfam" id="PF03088">
    <property type="entry name" value="Str_synth"/>
    <property type="match status" value="1"/>
</dbReference>
<keyword evidence="5" id="KW-0732">Signal</keyword>
<dbReference type="GO" id="GO:0016787">
    <property type="term" value="F:hydrolase activity"/>
    <property type="evidence" value="ECO:0007669"/>
    <property type="project" value="TreeGrafter"/>
</dbReference>
<reference evidence="7" key="1">
    <citation type="submission" date="2017-07" db="EMBL/GenBank/DDBJ databases">
        <title>Taro Niue Genome Assembly and Annotation.</title>
        <authorList>
            <person name="Atibalentja N."/>
            <person name="Keating K."/>
            <person name="Fields C.J."/>
        </authorList>
    </citation>
    <scope>NUCLEOTIDE SEQUENCE</scope>
    <source>
        <strain evidence="7">Niue_2</strain>
        <tissue evidence="7">Leaf</tissue>
    </source>
</reference>
<dbReference type="FunFam" id="2.120.10.30:FF:000066">
    <property type="entry name" value="ABC transporter permease protein"/>
    <property type="match status" value="1"/>
</dbReference>